<dbReference type="EMBL" id="SGPM01000031">
    <property type="protein sequence ID" value="THH32057.1"/>
    <property type="molecule type" value="Genomic_DNA"/>
</dbReference>
<accession>A0A4S4N222</accession>
<dbReference type="GO" id="GO:0030968">
    <property type="term" value="P:endoplasmic reticulum unfolded protein response"/>
    <property type="evidence" value="ECO:0007669"/>
    <property type="project" value="TreeGrafter"/>
</dbReference>
<dbReference type="AlphaFoldDB" id="A0A4S4N222"/>
<feature type="compositionally biased region" description="Polar residues" evidence="1">
    <location>
        <begin position="458"/>
        <end position="470"/>
    </location>
</feature>
<proteinExistence type="predicted"/>
<name>A0A4S4N222_9APHY</name>
<dbReference type="GO" id="GO:0008654">
    <property type="term" value="P:phospholipid biosynthetic process"/>
    <property type="evidence" value="ECO:0007669"/>
    <property type="project" value="TreeGrafter"/>
</dbReference>
<keyword evidence="3" id="KW-1185">Reference proteome</keyword>
<dbReference type="Proteomes" id="UP000308730">
    <property type="component" value="Unassembled WGS sequence"/>
</dbReference>
<protein>
    <recommendedName>
        <fullName evidence="4">Opi1-domain-containing protein</fullName>
    </recommendedName>
</protein>
<sequence length="527" mass="56616">MDSAHDLAALDNENESVRIAVRALGDMRNSTIHASPNTSFQPTPALSAASRSSSPSSSLRSPTTSIGLVEDTEEGDVDSPDFVSRVSHIPLVNSALRAYEHSKASSRVVKYGAEMMESSVKSISRPVIDRLPVNQLDEFACRQLDRYATDHIDSQIVVLRDFIASLQEQQLLSSSPSASSLISPQHLHTLTTIRRDVVNTIRQVVDVVSKYAGGALPEPARSRVRDFILCLPQRWAQAASTVTAEATSPVLSSFADGSKVKSDRVSRGGRVASAPYSYGKGEAGPASRSRPPSRATSPNHARQPQSNGSSVHNTASMEQAAQKILTLAAESLDMLRAVTQVFKESLDKADAWVERLRVIGLQRPQTLPPPVASSPPSPSLGPTTAPSNQYREPLPPIALSPDSSNAPSPSAVSPYFSNSMQLPPIGEALHNQSVSEAEFKSLNLGNGHLNGNGNVNGTSSRSTSVATSGYGTPRSRFSAVSSSREDEYEYDERGATGDRSEDSDDYSGRVMYRRDRRTPTAKMDVDG</sequence>
<feature type="region of interest" description="Disordered" evidence="1">
    <location>
        <begin position="364"/>
        <end position="412"/>
    </location>
</feature>
<feature type="region of interest" description="Disordered" evidence="1">
    <location>
        <begin position="30"/>
        <end position="80"/>
    </location>
</feature>
<feature type="compositionally biased region" description="Basic and acidic residues" evidence="1">
    <location>
        <begin position="491"/>
        <end position="500"/>
    </location>
</feature>
<evidence type="ECO:0000313" key="2">
    <source>
        <dbReference type="EMBL" id="THH32057.1"/>
    </source>
</evidence>
<dbReference type="GO" id="GO:0006357">
    <property type="term" value="P:regulation of transcription by RNA polymerase II"/>
    <property type="evidence" value="ECO:0007669"/>
    <property type="project" value="TreeGrafter"/>
</dbReference>
<evidence type="ECO:0000256" key="1">
    <source>
        <dbReference type="SAM" id="MobiDB-lite"/>
    </source>
</evidence>
<feature type="compositionally biased region" description="Pro residues" evidence="1">
    <location>
        <begin position="366"/>
        <end position="379"/>
    </location>
</feature>
<organism evidence="2 3">
    <name type="scientific">Antrodiella citrinella</name>
    <dbReference type="NCBI Taxonomy" id="2447956"/>
    <lineage>
        <taxon>Eukaryota</taxon>
        <taxon>Fungi</taxon>
        <taxon>Dikarya</taxon>
        <taxon>Basidiomycota</taxon>
        <taxon>Agaricomycotina</taxon>
        <taxon>Agaricomycetes</taxon>
        <taxon>Polyporales</taxon>
        <taxon>Steccherinaceae</taxon>
        <taxon>Antrodiella</taxon>
    </lineage>
</organism>
<dbReference type="GO" id="GO:0005634">
    <property type="term" value="C:nucleus"/>
    <property type="evidence" value="ECO:0007669"/>
    <property type="project" value="TreeGrafter"/>
</dbReference>
<dbReference type="GO" id="GO:0005783">
    <property type="term" value="C:endoplasmic reticulum"/>
    <property type="evidence" value="ECO:0007669"/>
    <property type="project" value="TreeGrafter"/>
</dbReference>
<dbReference type="PANTHER" id="PTHR38406">
    <property type="entry name" value="TRANSCRIPTIONAL REPRESSOR OPI1"/>
    <property type="match status" value="1"/>
</dbReference>
<comment type="caution">
    <text evidence="2">The sequence shown here is derived from an EMBL/GenBank/DDBJ whole genome shotgun (WGS) entry which is preliminary data.</text>
</comment>
<feature type="compositionally biased region" description="Low complexity" evidence="1">
    <location>
        <begin position="399"/>
        <end position="412"/>
    </location>
</feature>
<gene>
    <name evidence="2" type="ORF">EUX98_g2135</name>
</gene>
<feature type="compositionally biased region" description="Low complexity" evidence="1">
    <location>
        <begin position="283"/>
        <end position="295"/>
    </location>
</feature>
<evidence type="ECO:0008006" key="4">
    <source>
        <dbReference type="Google" id="ProtNLM"/>
    </source>
</evidence>
<feature type="compositionally biased region" description="Low complexity" evidence="1">
    <location>
        <begin position="42"/>
        <end position="65"/>
    </location>
</feature>
<dbReference type="Pfam" id="PF08618">
    <property type="entry name" value="Opi1"/>
    <property type="match status" value="1"/>
</dbReference>
<feature type="compositionally biased region" description="Acidic residues" evidence="1">
    <location>
        <begin position="70"/>
        <end position="79"/>
    </location>
</feature>
<feature type="compositionally biased region" description="Polar residues" evidence="1">
    <location>
        <begin position="30"/>
        <end position="41"/>
    </location>
</feature>
<dbReference type="PANTHER" id="PTHR38406:SF1">
    <property type="entry name" value="TRANSCRIPTIONAL REPRESSOR OPI1"/>
    <property type="match status" value="1"/>
</dbReference>
<feature type="compositionally biased region" description="Polar residues" evidence="1">
    <location>
        <begin position="296"/>
        <end position="313"/>
    </location>
</feature>
<feature type="region of interest" description="Disordered" evidence="1">
    <location>
        <begin position="450"/>
        <end position="527"/>
    </location>
</feature>
<evidence type="ECO:0000313" key="3">
    <source>
        <dbReference type="Proteomes" id="UP000308730"/>
    </source>
</evidence>
<reference evidence="2 3" key="1">
    <citation type="submission" date="2019-02" db="EMBL/GenBank/DDBJ databases">
        <title>Genome sequencing of the rare red list fungi Antrodiella citrinella (Flaviporus citrinellus).</title>
        <authorList>
            <person name="Buettner E."/>
            <person name="Kellner H."/>
        </authorList>
    </citation>
    <scope>NUCLEOTIDE SEQUENCE [LARGE SCALE GENOMIC DNA]</scope>
    <source>
        <strain evidence="2 3">DSM 108506</strain>
    </source>
</reference>
<feature type="region of interest" description="Disordered" evidence="1">
    <location>
        <begin position="257"/>
        <end position="313"/>
    </location>
</feature>
<dbReference type="InterPro" id="IPR013927">
    <property type="entry name" value="TF_Opi1_Ccg-8"/>
</dbReference>
<dbReference type="OrthoDB" id="2441642at2759"/>
<dbReference type="GO" id="GO:0003714">
    <property type="term" value="F:transcription corepressor activity"/>
    <property type="evidence" value="ECO:0007669"/>
    <property type="project" value="InterPro"/>
</dbReference>